<dbReference type="Pfam" id="PF06485">
    <property type="entry name" value="Tab2-like_N"/>
    <property type="match status" value="1"/>
</dbReference>
<dbReference type="InterPro" id="IPR009472">
    <property type="entry name" value="Tab2-like"/>
</dbReference>
<dbReference type="GO" id="GO:0003723">
    <property type="term" value="F:RNA binding"/>
    <property type="evidence" value="ECO:0007669"/>
    <property type="project" value="InterPro"/>
</dbReference>
<dbReference type="EMBL" id="LJZR01000001">
    <property type="protein sequence ID" value="KPQ37500.1"/>
    <property type="molecule type" value="Genomic_DNA"/>
</dbReference>
<gene>
    <name evidence="3" type="ORF">HLUCCA11_00195</name>
</gene>
<evidence type="ECO:0000259" key="1">
    <source>
        <dbReference type="Pfam" id="PF06485"/>
    </source>
</evidence>
<feature type="domain" description="RNA-binding protein Tab2/Atab2 C-terminal" evidence="2">
    <location>
        <begin position="122"/>
        <end position="277"/>
    </location>
</feature>
<proteinExistence type="predicted"/>
<dbReference type="PANTHER" id="PTHR34556">
    <property type="match status" value="1"/>
</dbReference>
<evidence type="ECO:0000259" key="2">
    <source>
        <dbReference type="Pfam" id="PF20429"/>
    </source>
</evidence>
<dbReference type="PANTHER" id="PTHR34556:SF2">
    <property type="entry name" value="PROTEIN TAB2 HOMOLOG, CHLOROPLASTIC"/>
    <property type="match status" value="1"/>
</dbReference>
<feature type="domain" description="RNA-binding protein Tab2-like N-terminal" evidence="1">
    <location>
        <begin position="5"/>
        <end position="106"/>
    </location>
</feature>
<organism evidence="3 4">
    <name type="scientific">Phormidesmis priestleyi Ana</name>
    <dbReference type="NCBI Taxonomy" id="1666911"/>
    <lineage>
        <taxon>Bacteria</taxon>
        <taxon>Bacillati</taxon>
        <taxon>Cyanobacteriota</taxon>
        <taxon>Cyanophyceae</taxon>
        <taxon>Leptolyngbyales</taxon>
        <taxon>Leptolyngbyaceae</taxon>
        <taxon>Phormidesmis</taxon>
    </lineage>
</organism>
<dbReference type="PATRIC" id="fig|1666911.3.peg.2415"/>
<sequence length="290" mass="32744">MRSSWQLDFYRRPLQDSQGKPLWELLICDPQMDFSYGEFCPQAEAGAPWLKKQLQIARNGAGGWPEYINVFRPQTVSLIEVACRELPIQVRPIREVPTLKQWLRQRAVWYPNLNNYTGEPYDPIAIERPAPQPMADYLMGEQWQFAAISSDQLARLLQEPIPIQSIADEQLPINLGLPSTLLIPGVIIDGGRVAMTLAQWLQSARPVMLQYIAGKPDGLLLEAGLADRWILATFEDADMAGAARTFTERKQAAKGLHFLLIRPDDSGVTYSGLWLLQSTLEKQIHPAQPK</sequence>
<dbReference type="AlphaFoldDB" id="A0A0P7ZQS6"/>
<dbReference type="STRING" id="1666911.HLUCCA11_00195"/>
<accession>A0A0P7ZQS6</accession>
<protein>
    <recommendedName>
        <fullName evidence="5">DUF1092 family protein</fullName>
    </recommendedName>
</protein>
<dbReference type="InterPro" id="IPR046760">
    <property type="entry name" value="Tab2-like_N"/>
</dbReference>
<reference evidence="3 4" key="1">
    <citation type="submission" date="2015-09" db="EMBL/GenBank/DDBJ databases">
        <title>Identification and resolution of microdiversity through metagenomic sequencing of parallel consortia.</title>
        <authorList>
            <person name="Nelson W.C."/>
            <person name="Romine M.F."/>
            <person name="Lindemann S.R."/>
        </authorList>
    </citation>
    <scope>NUCLEOTIDE SEQUENCE [LARGE SCALE GENOMIC DNA]</scope>
    <source>
        <strain evidence="3">Ana</strain>
    </source>
</reference>
<name>A0A0P7ZQS6_9CYAN</name>
<evidence type="ECO:0000313" key="4">
    <source>
        <dbReference type="Proteomes" id="UP000050465"/>
    </source>
</evidence>
<dbReference type="Pfam" id="PF20429">
    <property type="entry name" value="Tab2-like_C"/>
    <property type="match status" value="1"/>
</dbReference>
<evidence type="ECO:0000313" key="3">
    <source>
        <dbReference type="EMBL" id="KPQ37500.1"/>
    </source>
</evidence>
<comment type="caution">
    <text evidence="3">The sequence shown here is derived from an EMBL/GenBank/DDBJ whole genome shotgun (WGS) entry which is preliminary data.</text>
</comment>
<dbReference type="Proteomes" id="UP000050465">
    <property type="component" value="Unassembled WGS sequence"/>
</dbReference>
<evidence type="ECO:0008006" key="5">
    <source>
        <dbReference type="Google" id="ProtNLM"/>
    </source>
</evidence>
<dbReference type="InterPro" id="IPR046761">
    <property type="entry name" value="Tab2-like_C"/>
</dbReference>